<organism evidence="10 11">
    <name type="scientific">Allocatelliglobosispora scoriae</name>
    <dbReference type="NCBI Taxonomy" id="643052"/>
    <lineage>
        <taxon>Bacteria</taxon>
        <taxon>Bacillati</taxon>
        <taxon>Actinomycetota</taxon>
        <taxon>Actinomycetes</taxon>
        <taxon>Micromonosporales</taxon>
        <taxon>Micromonosporaceae</taxon>
        <taxon>Allocatelliglobosispora</taxon>
    </lineage>
</organism>
<keyword evidence="6 9" id="KW-0472">Membrane</keyword>
<evidence type="ECO:0000256" key="1">
    <source>
        <dbReference type="ARBA" id="ARBA00004651"/>
    </source>
</evidence>
<feature type="transmembrane region" description="Helical" evidence="9">
    <location>
        <begin position="333"/>
        <end position="351"/>
    </location>
</feature>
<feature type="transmembrane region" description="Helical" evidence="9">
    <location>
        <begin position="168"/>
        <end position="192"/>
    </location>
</feature>
<evidence type="ECO:0000256" key="9">
    <source>
        <dbReference type="SAM" id="Phobius"/>
    </source>
</evidence>
<keyword evidence="11" id="KW-1185">Reference proteome</keyword>
<evidence type="ECO:0000256" key="3">
    <source>
        <dbReference type="ARBA" id="ARBA00022679"/>
    </source>
</evidence>
<protein>
    <submittedName>
        <fullName evidence="10">Alpha-1,2-mannosyltransferase</fullName>
        <ecNumber evidence="10">2.4.1.-</ecNumber>
    </submittedName>
</protein>
<dbReference type="Proteomes" id="UP000587527">
    <property type="component" value="Unassembled WGS sequence"/>
</dbReference>
<keyword evidence="4 9" id="KW-0812">Transmembrane</keyword>
<feature type="transmembrane region" description="Helical" evidence="9">
    <location>
        <begin position="261"/>
        <end position="278"/>
    </location>
</feature>
<evidence type="ECO:0000256" key="6">
    <source>
        <dbReference type="ARBA" id="ARBA00023136"/>
    </source>
</evidence>
<sequence>MTGRTGSPSTAVRAVRLAALATVIGVVLAVIPGHRGWFDVGVYHGAVTWWVHGGDLYEYLRPGTEYGFTYPPFAALCLSPLALLRWHPAVVASIIANAVAGALLVRWLFVPVLRRAGRPAWEAFGLGACLLAVFEPARDTVSFGQVNLVLLALVCADLRLLTSRYARYAGICIGLAAAIKLTPALFIVYLLVARQRRAGLVAAAVSLAATGLAALVAPAATHTFFTEALWQTSRVGNLAYVSNQSLQGVVARLHLPGHDRLVWLAAVLAVLVVWAARVRRAAAIGDQRAGFALTGLAACLISPITWVHHLVWCLPALMLFVERTRTPWTRRSAAAVVGYALMCSSVVWLFANNYAGFIGFVGSNTYVWVGLALLLVLPVHGAGDDAALHRAEVQRLAGQGGRAEHELLENGEEPVGGGLPAELLRPAAGGGSPVPLRPGQQLTESRREVVTHGAEPRRPEHSR</sequence>
<evidence type="ECO:0000256" key="4">
    <source>
        <dbReference type="ARBA" id="ARBA00022692"/>
    </source>
</evidence>
<evidence type="ECO:0000256" key="2">
    <source>
        <dbReference type="ARBA" id="ARBA00022475"/>
    </source>
</evidence>
<dbReference type="GO" id="GO:0005886">
    <property type="term" value="C:plasma membrane"/>
    <property type="evidence" value="ECO:0007669"/>
    <property type="project" value="UniProtKB-SubCell"/>
</dbReference>
<dbReference type="InterPro" id="IPR018584">
    <property type="entry name" value="GT87"/>
</dbReference>
<feature type="transmembrane region" description="Helical" evidence="9">
    <location>
        <begin position="143"/>
        <end position="161"/>
    </location>
</feature>
<name>A0A841BM53_9ACTN</name>
<feature type="transmembrane region" description="Helical" evidence="9">
    <location>
        <begin position="12"/>
        <end position="31"/>
    </location>
</feature>
<proteinExistence type="inferred from homology"/>
<evidence type="ECO:0000256" key="5">
    <source>
        <dbReference type="ARBA" id="ARBA00022989"/>
    </source>
</evidence>
<dbReference type="GO" id="GO:0016758">
    <property type="term" value="F:hexosyltransferase activity"/>
    <property type="evidence" value="ECO:0007669"/>
    <property type="project" value="InterPro"/>
</dbReference>
<comment type="caution">
    <text evidence="10">The sequence shown here is derived from an EMBL/GenBank/DDBJ whole genome shotgun (WGS) entry which is preliminary data.</text>
</comment>
<keyword evidence="10" id="KW-0328">Glycosyltransferase</keyword>
<feature type="region of interest" description="Disordered" evidence="8">
    <location>
        <begin position="411"/>
        <end position="463"/>
    </location>
</feature>
<feature type="transmembrane region" description="Helical" evidence="9">
    <location>
        <begin position="198"/>
        <end position="217"/>
    </location>
</feature>
<dbReference type="EMBL" id="JACHMN010000002">
    <property type="protein sequence ID" value="MBB5867941.1"/>
    <property type="molecule type" value="Genomic_DNA"/>
</dbReference>
<dbReference type="EC" id="2.4.1.-" evidence="10"/>
<comment type="subcellular location">
    <subcellularLocation>
        <location evidence="1">Cell membrane</location>
        <topology evidence="1">Multi-pass membrane protein</topology>
    </subcellularLocation>
</comment>
<feature type="transmembrane region" description="Helical" evidence="9">
    <location>
        <begin position="357"/>
        <end position="377"/>
    </location>
</feature>
<evidence type="ECO:0000256" key="8">
    <source>
        <dbReference type="SAM" id="MobiDB-lite"/>
    </source>
</evidence>
<feature type="transmembrane region" description="Helical" evidence="9">
    <location>
        <begin position="290"/>
        <end position="321"/>
    </location>
</feature>
<reference evidence="10 11" key="1">
    <citation type="submission" date="2020-08" db="EMBL/GenBank/DDBJ databases">
        <title>Sequencing the genomes of 1000 actinobacteria strains.</title>
        <authorList>
            <person name="Klenk H.-P."/>
        </authorList>
    </citation>
    <scope>NUCLEOTIDE SEQUENCE [LARGE SCALE GENOMIC DNA]</scope>
    <source>
        <strain evidence="10 11">DSM 45362</strain>
    </source>
</reference>
<dbReference type="Pfam" id="PF09594">
    <property type="entry name" value="GT87"/>
    <property type="match status" value="1"/>
</dbReference>
<keyword evidence="3 10" id="KW-0808">Transferase</keyword>
<keyword evidence="5 9" id="KW-1133">Transmembrane helix</keyword>
<evidence type="ECO:0000256" key="7">
    <source>
        <dbReference type="ARBA" id="ARBA00024033"/>
    </source>
</evidence>
<evidence type="ECO:0000313" key="10">
    <source>
        <dbReference type="EMBL" id="MBB5867941.1"/>
    </source>
</evidence>
<keyword evidence="2" id="KW-1003">Cell membrane</keyword>
<accession>A0A841BM53</accession>
<gene>
    <name evidence="10" type="ORF">F4553_001320</name>
</gene>
<feature type="transmembrane region" description="Helical" evidence="9">
    <location>
        <begin position="89"/>
        <end position="109"/>
    </location>
</feature>
<feature type="compositionally biased region" description="Basic and acidic residues" evidence="8">
    <location>
        <begin position="444"/>
        <end position="463"/>
    </location>
</feature>
<evidence type="ECO:0000313" key="11">
    <source>
        <dbReference type="Proteomes" id="UP000587527"/>
    </source>
</evidence>
<dbReference type="AlphaFoldDB" id="A0A841BM53"/>
<comment type="similarity">
    <text evidence="7">Belongs to the glycosyltransferase 87 family.</text>
</comment>